<dbReference type="EMBL" id="JAQNDK010000001">
    <property type="protein sequence ID" value="MDC0678173.1"/>
    <property type="molecule type" value="Genomic_DNA"/>
</dbReference>
<dbReference type="SUPFAM" id="SSF51445">
    <property type="entry name" value="(Trans)glycosidases"/>
    <property type="match status" value="1"/>
</dbReference>
<dbReference type="InterPro" id="IPR017853">
    <property type="entry name" value="GH"/>
</dbReference>
<feature type="region of interest" description="Disordered" evidence="5">
    <location>
        <begin position="18"/>
        <end position="78"/>
    </location>
</feature>
<feature type="chain" id="PRO_5045447506" description="mannan endo-1,4-beta-mannosidase" evidence="6">
    <location>
        <begin position="24"/>
        <end position="554"/>
    </location>
</feature>
<evidence type="ECO:0000313" key="9">
    <source>
        <dbReference type="Proteomes" id="UP001217485"/>
    </source>
</evidence>
<dbReference type="PANTHER" id="PTHR31451">
    <property type="match status" value="1"/>
</dbReference>
<keyword evidence="9" id="KW-1185">Reference proteome</keyword>
<proteinExistence type="predicted"/>
<dbReference type="Gene3D" id="3.20.20.80">
    <property type="entry name" value="Glycosidases"/>
    <property type="match status" value="1"/>
</dbReference>
<sequence length="554" mass="60148">MKKTFLLALGLLSLAACSSSDPADPTPSGGTGGSGSTGGGGSGATGGSDATGGGGSGATGGNDATGGGGDGTGGGQELDCAQQPEKCYVRAEGSKLRLDGKPYRYMGTNFWSAPYISRERLRTELDILEAHGALNLRIMALSEGDIPAAQQNDQQYGPQRIFPASSDKPCADAQLEAFADNLVTVLDEMHSRGMKAVMTLNDFWHWSGGMPQYMKWAHEQPTLSCGEDFSAYQVGLTHPTTGAALLAADHHVPFAGSIRFQQGTGQDCQAVAIGEWAIPHSGTLDPNTNPWPDQMDLSSLFFCNKKAQEFYFSRAKVLIEKLKDHPGIMAWQLGNEPRSFKGWGPLFKLWVERNAKFIKDIDPNHLVSIGSEGDLSYNWGDYANSDYKAFHDVPGIDYLTFHVWPENWEWYDPSLPMDSAADKGLLAAITESNGYIDAQLAHARALNKPIVVEEFGLARDDKSEPVSSTVAKRNEYYASMFDAVVENPELAGVNFWAWAGTGRPSDDGNDYWLLGNDYIGDPPHELQGWYSVYDDDTETLNLIMSYADQLNSTQ</sequence>
<keyword evidence="3" id="KW-0378">Hydrolase</keyword>
<keyword evidence="4" id="KW-0326">Glycosidase</keyword>
<evidence type="ECO:0000256" key="5">
    <source>
        <dbReference type="SAM" id="MobiDB-lite"/>
    </source>
</evidence>
<dbReference type="InterPro" id="IPR045053">
    <property type="entry name" value="MAN-like"/>
</dbReference>
<keyword evidence="6" id="KW-0732">Signal</keyword>
<dbReference type="InterPro" id="IPR001547">
    <property type="entry name" value="Glyco_hydro_5"/>
</dbReference>
<evidence type="ECO:0000259" key="7">
    <source>
        <dbReference type="Pfam" id="PF26410"/>
    </source>
</evidence>
<evidence type="ECO:0000256" key="2">
    <source>
        <dbReference type="ARBA" id="ARBA00012706"/>
    </source>
</evidence>
<evidence type="ECO:0000256" key="6">
    <source>
        <dbReference type="SAM" id="SignalP"/>
    </source>
</evidence>
<accession>A0ABT5BXM7</accession>
<evidence type="ECO:0000256" key="1">
    <source>
        <dbReference type="ARBA" id="ARBA00001678"/>
    </source>
</evidence>
<protein>
    <recommendedName>
        <fullName evidence="2">mannan endo-1,4-beta-mannosidase</fullName>
        <ecNumber evidence="2">3.2.1.78</ecNumber>
    </recommendedName>
</protein>
<feature type="signal peptide" evidence="6">
    <location>
        <begin position="1"/>
        <end position="23"/>
    </location>
</feature>
<dbReference type="PROSITE" id="PS51257">
    <property type="entry name" value="PROKAR_LIPOPROTEIN"/>
    <property type="match status" value="1"/>
</dbReference>
<name>A0ABT5BXM7_9BACT</name>
<dbReference type="PANTHER" id="PTHR31451:SF40">
    <property type="entry name" value="GLYCOSIDE HYDROLASE FAMILY 5 DOMAIN-CONTAINING PROTEIN"/>
    <property type="match status" value="1"/>
</dbReference>
<dbReference type="Proteomes" id="UP001217485">
    <property type="component" value="Unassembled WGS sequence"/>
</dbReference>
<comment type="caution">
    <text evidence="8">The sequence shown here is derived from an EMBL/GenBank/DDBJ whole genome shotgun (WGS) entry which is preliminary data.</text>
</comment>
<dbReference type="EC" id="3.2.1.78" evidence="2"/>
<comment type="catalytic activity">
    <reaction evidence="1">
        <text>Random hydrolysis of (1-&gt;4)-beta-D-mannosidic linkages in mannans, galactomannans and glucomannans.</text>
        <dbReference type="EC" id="3.2.1.78"/>
    </reaction>
</comment>
<feature type="compositionally biased region" description="Gly residues" evidence="5">
    <location>
        <begin position="29"/>
        <end position="76"/>
    </location>
</feature>
<dbReference type="Pfam" id="PF26410">
    <property type="entry name" value="GH5_mannosidase"/>
    <property type="match status" value="1"/>
</dbReference>
<reference evidence="8 9" key="1">
    <citation type="submission" date="2023-01" db="EMBL/GenBank/DDBJ databases">
        <title>Minimal conservation of predation-associated metabolite biosynthetic gene clusters underscores biosynthetic potential of Myxococcota including descriptions for ten novel species: Archangium lansinium sp. nov., Myxococcus landrumus sp. nov., Nannocystis bai.</title>
        <authorList>
            <person name="Ahearne A."/>
            <person name="Stevens C."/>
            <person name="Dowd S."/>
        </authorList>
    </citation>
    <scope>NUCLEOTIDE SEQUENCE [LARGE SCALE GENOMIC DNA]</scope>
    <source>
        <strain evidence="8 9">WIWO2</strain>
    </source>
</reference>
<evidence type="ECO:0000256" key="4">
    <source>
        <dbReference type="ARBA" id="ARBA00023295"/>
    </source>
</evidence>
<feature type="domain" description="Glycoside hydrolase family 5" evidence="7">
    <location>
        <begin position="88"/>
        <end position="552"/>
    </location>
</feature>
<gene>
    <name evidence="8" type="ORF">POL72_10545</name>
</gene>
<evidence type="ECO:0000256" key="3">
    <source>
        <dbReference type="ARBA" id="ARBA00022801"/>
    </source>
</evidence>
<evidence type="ECO:0000313" key="8">
    <source>
        <dbReference type="EMBL" id="MDC0678173.1"/>
    </source>
</evidence>
<dbReference type="RefSeq" id="WP_272094947.1">
    <property type="nucleotide sequence ID" value="NZ_JAQNDK010000001.1"/>
</dbReference>
<organism evidence="8 9">
    <name type="scientific">Sorangium atrum</name>
    <dbReference type="NCBI Taxonomy" id="2995308"/>
    <lineage>
        <taxon>Bacteria</taxon>
        <taxon>Pseudomonadati</taxon>
        <taxon>Myxococcota</taxon>
        <taxon>Polyangia</taxon>
        <taxon>Polyangiales</taxon>
        <taxon>Polyangiaceae</taxon>
        <taxon>Sorangium</taxon>
    </lineage>
</organism>